<dbReference type="OrthoDB" id="4403558at2"/>
<name>A0A1Q2D1J1_9ACTN</name>
<dbReference type="STRING" id="399497.BW733_16735"/>
<reference evidence="2 3" key="1">
    <citation type="journal article" date="2008" name="Int. J. Syst. Evol. Microbiol.">
        <title>Tessaracoccus flavescens sp. nov., isolated from marine sediment.</title>
        <authorList>
            <person name="Lee D.W."/>
            <person name="Lee S.D."/>
        </authorList>
    </citation>
    <scope>NUCLEOTIDE SEQUENCE [LARGE SCALE GENOMIC DNA]</scope>
    <source>
        <strain evidence="2 3">SST-39T</strain>
    </source>
</reference>
<dbReference type="AlphaFoldDB" id="A0A1Q2D1J1"/>
<dbReference type="PANTHER" id="PTHR43441">
    <property type="entry name" value="RIBOSOMAL-PROTEIN-SERINE ACETYLTRANSFERASE"/>
    <property type="match status" value="1"/>
</dbReference>
<dbReference type="Proteomes" id="UP000188235">
    <property type="component" value="Chromosome"/>
</dbReference>
<dbReference type="Gene3D" id="3.40.630.30">
    <property type="match status" value="1"/>
</dbReference>
<evidence type="ECO:0000313" key="3">
    <source>
        <dbReference type="Proteomes" id="UP000188235"/>
    </source>
</evidence>
<dbReference type="GO" id="GO:1990189">
    <property type="term" value="F:protein N-terminal-serine acetyltransferase activity"/>
    <property type="evidence" value="ECO:0007669"/>
    <property type="project" value="TreeGrafter"/>
</dbReference>
<dbReference type="GO" id="GO:0005737">
    <property type="term" value="C:cytoplasm"/>
    <property type="evidence" value="ECO:0007669"/>
    <property type="project" value="TreeGrafter"/>
</dbReference>
<dbReference type="PANTHER" id="PTHR43441:SF10">
    <property type="entry name" value="ACETYLTRANSFERASE"/>
    <property type="match status" value="1"/>
</dbReference>
<sequence length="172" mass="18901">MPLPRRTPIGFTCPMQDQLTLTLLRVDDAEAMVSVLADPALYAFTGGEPPDLASLRRLYAHQVTGASPDGSQRWFNWIVRVDGEAVGYVQATVEDEVAELAWVIGAPWQGRGLATRAARLMLHEFVGRVRLLRAHIHPDHHASNRIATGLGLRPTGAFEDGEAVWEGLLERA</sequence>
<evidence type="ECO:0000313" key="2">
    <source>
        <dbReference type="EMBL" id="AQP52222.1"/>
    </source>
</evidence>
<evidence type="ECO:0000259" key="1">
    <source>
        <dbReference type="PROSITE" id="PS51186"/>
    </source>
</evidence>
<dbReference type="InterPro" id="IPR051908">
    <property type="entry name" value="Ribosomal_N-acetyltransferase"/>
</dbReference>
<organism evidence="2 3">
    <name type="scientific">Tessaracoccus flavescens</name>
    <dbReference type="NCBI Taxonomy" id="399497"/>
    <lineage>
        <taxon>Bacteria</taxon>
        <taxon>Bacillati</taxon>
        <taxon>Actinomycetota</taxon>
        <taxon>Actinomycetes</taxon>
        <taxon>Propionibacteriales</taxon>
        <taxon>Propionibacteriaceae</taxon>
        <taxon>Tessaracoccus</taxon>
    </lineage>
</organism>
<dbReference type="EMBL" id="CP019607">
    <property type="protein sequence ID" value="AQP52222.1"/>
    <property type="molecule type" value="Genomic_DNA"/>
</dbReference>
<dbReference type="SUPFAM" id="SSF55729">
    <property type="entry name" value="Acyl-CoA N-acyltransferases (Nat)"/>
    <property type="match status" value="1"/>
</dbReference>
<protein>
    <recommendedName>
        <fullName evidence="1">N-acetyltransferase domain-containing protein</fullName>
    </recommendedName>
</protein>
<dbReference type="Pfam" id="PF13302">
    <property type="entry name" value="Acetyltransf_3"/>
    <property type="match status" value="1"/>
</dbReference>
<proteinExistence type="predicted"/>
<dbReference type="KEGG" id="tfa:BW733_16735"/>
<gene>
    <name evidence="2" type="ORF">BW733_16735</name>
</gene>
<dbReference type="GO" id="GO:0008999">
    <property type="term" value="F:protein-N-terminal-alanine acetyltransferase activity"/>
    <property type="evidence" value="ECO:0007669"/>
    <property type="project" value="TreeGrafter"/>
</dbReference>
<dbReference type="InterPro" id="IPR016181">
    <property type="entry name" value="Acyl_CoA_acyltransferase"/>
</dbReference>
<dbReference type="PROSITE" id="PS51186">
    <property type="entry name" value="GNAT"/>
    <property type="match status" value="1"/>
</dbReference>
<dbReference type="InterPro" id="IPR000182">
    <property type="entry name" value="GNAT_dom"/>
</dbReference>
<keyword evidence="3" id="KW-1185">Reference proteome</keyword>
<accession>A0A1Q2D1J1</accession>
<feature type="domain" description="N-acetyltransferase" evidence="1">
    <location>
        <begin position="19"/>
        <end position="171"/>
    </location>
</feature>